<dbReference type="PANTHER" id="PTHR43102">
    <property type="entry name" value="SLR1143 PROTEIN"/>
    <property type="match status" value="1"/>
</dbReference>
<protein>
    <recommendedName>
        <fullName evidence="6">FYVE-type domain-containing protein</fullName>
    </recommendedName>
</protein>
<dbReference type="Pfam" id="PF01363">
    <property type="entry name" value="FYVE"/>
    <property type="match status" value="1"/>
</dbReference>
<dbReference type="GO" id="GO:0008270">
    <property type="term" value="F:zinc ion binding"/>
    <property type="evidence" value="ECO:0007669"/>
    <property type="project" value="UniProtKB-KW"/>
</dbReference>
<feature type="compositionally biased region" description="Polar residues" evidence="5">
    <location>
        <begin position="543"/>
        <end position="569"/>
    </location>
</feature>
<dbReference type="SUPFAM" id="SSF57903">
    <property type="entry name" value="FYVE/PHD zinc finger"/>
    <property type="match status" value="1"/>
</dbReference>
<dbReference type="SUPFAM" id="SSF55781">
    <property type="entry name" value="GAF domain-like"/>
    <property type="match status" value="1"/>
</dbReference>
<evidence type="ECO:0000256" key="5">
    <source>
        <dbReference type="SAM" id="MobiDB-lite"/>
    </source>
</evidence>
<evidence type="ECO:0000259" key="6">
    <source>
        <dbReference type="PROSITE" id="PS50178"/>
    </source>
</evidence>
<dbReference type="SMART" id="SM00064">
    <property type="entry name" value="FYVE"/>
    <property type="match status" value="1"/>
</dbReference>
<sequence>MLRVSSYDAPFTSDDERFLHEQGEKAMVDLVWYDQTRIYRGLSDKDHCTMAECQDDQLYTVKGSLTVYTHLAEVLDLLNTRPRDFSYVLSRLLGGIHAINRILHPKATQKDHNASMQPSEDEHAMLVTWLAINAAANANNDHVSAAQLSPWKAPSSKLPAISREYCFLRYSGYFNTSPDSNVIHRVMPDEPLSPLSIAVSVWNSIDFQPVYINASIGRFVRSGFILQHTKAPNAVKVNFILSAEVPNNGRIADSDKVLLQRIVRSTLLNMPPSVMELRLFKDQILHKSAWSDGNMCTICLKNFNFVRRKHHCRLCGDVFCNTCSIGRNRREIGDNIRVCASCIEGNPSSTFTSVIILKLLVGMIRASDKLFSMTNRLATHPRNGAFRKQTSWQSPDVVPDDAPLAPSRKSIPFDIPPYTAPNMFSSNLNLPDRMWTSQPGRQKDYPEANHFDLLRKQSLPESRRLSVSAKEIPEARSYNPNERLVSIDPVFAMQTKQRFDTELPREPKITRPTPIPVENQTWYAPLAPLHLEIDGTIKATMAPRSTSNHTPQHTATDTQELSPDNNHSPSPWLHDSISSPVPEIKQSEDDTFIYESTGFAYPLSFRNGNPWPDAPMTSTEHERLEKAKALDLLRRRDDMLMYVKIACKTMACPIGTLCIVGGSAGLLIAKVGGVAMDTLPRHVMLESHAIMSSEPTIILSCKDDLRFVMNPLVESFSEEPGVQFYVGIPLRTSDNITLGILSLMDIQPRQRVRKSDIKSLIQVADTIMARIQDAAAASPPEPVYGRVELDID</sequence>
<evidence type="ECO:0000256" key="2">
    <source>
        <dbReference type="ARBA" id="ARBA00022771"/>
    </source>
</evidence>
<proteinExistence type="predicted"/>
<dbReference type="EMBL" id="JNBS01002251">
    <property type="protein sequence ID" value="OQR93464.1"/>
    <property type="molecule type" value="Genomic_DNA"/>
</dbReference>
<evidence type="ECO:0000313" key="8">
    <source>
        <dbReference type="Proteomes" id="UP000243217"/>
    </source>
</evidence>
<dbReference type="OrthoDB" id="660555at2759"/>
<keyword evidence="8" id="KW-1185">Reference proteome</keyword>
<keyword evidence="2 4" id="KW-0863">Zinc-finger</keyword>
<feature type="domain" description="FYVE-type" evidence="6">
    <location>
        <begin position="290"/>
        <end position="347"/>
    </location>
</feature>
<dbReference type="InterPro" id="IPR013083">
    <property type="entry name" value="Znf_RING/FYVE/PHD"/>
</dbReference>
<accession>A0A1V9Z631</accession>
<dbReference type="InterPro" id="IPR000306">
    <property type="entry name" value="Znf_FYVE"/>
</dbReference>
<dbReference type="InterPro" id="IPR011011">
    <property type="entry name" value="Znf_FYVE_PHD"/>
</dbReference>
<evidence type="ECO:0000256" key="3">
    <source>
        <dbReference type="ARBA" id="ARBA00022833"/>
    </source>
</evidence>
<dbReference type="CDD" id="cd00065">
    <property type="entry name" value="FYVE_like_SF"/>
    <property type="match status" value="1"/>
</dbReference>
<name>A0A1V9Z631_9STRA</name>
<evidence type="ECO:0000313" key="7">
    <source>
        <dbReference type="EMBL" id="OQR93464.1"/>
    </source>
</evidence>
<dbReference type="STRING" id="74557.A0A1V9Z631"/>
<dbReference type="Gene3D" id="3.30.40.10">
    <property type="entry name" value="Zinc/RING finger domain, C3HC4 (zinc finger)"/>
    <property type="match status" value="1"/>
</dbReference>
<keyword evidence="3" id="KW-0862">Zinc</keyword>
<dbReference type="AlphaFoldDB" id="A0A1V9Z631"/>
<reference evidence="7 8" key="1">
    <citation type="journal article" date="2014" name="Genome Biol. Evol.">
        <title>The secreted proteins of Achlya hypogyna and Thraustotheca clavata identify the ancestral oomycete secretome and reveal gene acquisitions by horizontal gene transfer.</title>
        <authorList>
            <person name="Misner I."/>
            <person name="Blouin N."/>
            <person name="Leonard G."/>
            <person name="Richards T.A."/>
            <person name="Lane C.E."/>
        </authorList>
    </citation>
    <scope>NUCLEOTIDE SEQUENCE [LARGE SCALE GENOMIC DNA]</scope>
    <source>
        <strain evidence="7 8">ATCC 34112</strain>
    </source>
</reference>
<feature type="region of interest" description="Disordered" evidence="5">
    <location>
        <begin position="542"/>
        <end position="582"/>
    </location>
</feature>
<organism evidence="7 8">
    <name type="scientific">Thraustotheca clavata</name>
    <dbReference type="NCBI Taxonomy" id="74557"/>
    <lineage>
        <taxon>Eukaryota</taxon>
        <taxon>Sar</taxon>
        <taxon>Stramenopiles</taxon>
        <taxon>Oomycota</taxon>
        <taxon>Saprolegniomycetes</taxon>
        <taxon>Saprolegniales</taxon>
        <taxon>Achlyaceae</taxon>
        <taxon>Thraustotheca</taxon>
    </lineage>
</organism>
<evidence type="ECO:0000256" key="4">
    <source>
        <dbReference type="PROSITE-ProRule" id="PRU00091"/>
    </source>
</evidence>
<gene>
    <name evidence="7" type="ORF">THRCLA_08440</name>
</gene>
<dbReference type="Proteomes" id="UP000243217">
    <property type="component" value="Unassembled WGS sequence"/>
</dbReference>
<dbReference type="PANTHER" id="PTHR43102:SF2">
    <property type="entry name" value="GAF DOMAIN-CONTAINING PROTEIN"/>
    <property type="match status" value="1"/>
</dbReference>
<dbReference type="InterPro" id="IPR017455">
    <property type="entry name" value="Znf_FYVE-rel"/>
</dbReference>
<comment type="caution">
    <text evidence="7">The sequence shown here is derived from an EMBL/GenBank/DDBJ whole genome shotgun (WGS) entry which is preliminary data.</text>
</comment>
<evidence type="ECO:0000256" key="1">
    <source>
        <dbReference type="ARBA" id="ARBA00022723"/>
    </source>
</evidence>
<dbReference type="PROSITE" id="PS50178">
    <property type="entry name" value="ZF_FYVE"/>
    <property type="match status" value="1"/>
</dbReference>
<keyword evidence="1" id="KW-0479">Metal-binding</keyword>